<evidence type="ECO:0000313" key="1">
    <source>
        <dbReference type="EMBL" id="MEF2115385.1"/>
    </source>
</evidence>
<dbReference type="Proteomes" id="UP001498469">
    <property type="component" value="Unassembled WGS sequence"/>
</dbReference>
<feature type="non-terminal residue" evidence="1">
    <location>
        <position position="1"/>
    </location>
</feature>
<name>A0ABU7UY79_9CLOT</name>
<gene>
    <name evidence="1" type="ORF">SJI18_24250</name>
</gene>
<evidence type="ECO:0000313" key="2">
    <source>
        <dbReference type="Proteomes" id="UP001498469"/>
    </source>
</evidence>
<organism evidence="1 2">
    <name type="scientific">Clostridium frigoriphilum</name>
    <dbReference type="NCBI Taxonomy" id="443253"/>
    <lineage>
        <taxon>Bacteria</taxon>
        <taxon>Bacillati</taxon>
        <taxon>Bacillota</taxon>
        <taxon>Clostridia</taxon>
        <taxon>Eubacteriales</taxon>
        <taxon>Clostridiaceae</taxon>
        <taxon>Clostridium</taxon>
    </lineage>
</organism>
<comment type="caution">
    <text evidence="1">The sequence shown here is derived from an EMBL/GenBank/DDBJ whole genome shotgun (WGS) entry which is preliminary data.</text>
</comment>
<sequence length="311" mass="36567">YCRVVRKLIRGKYKYYVQLILEGIPPTKYNKETGQVRNKIGDGNVGIDIGTRTIAISSKNEVKLLELCPEVENIEHEKSILLRKLDRQRRSNNPNNYNENGTIKKGIMTNLKKIKLTWIKSNKYVKTQNELREVQRKQAYIRKQSHEKLANYIISLGNKILVETMNYKGLQSRSKETTVNTNGKFNKKKRFGKSLANKAASMFLTILDNKLKWHNTTLTKINTYKVKASQYNHIEDKYVKKELFERWNDFGEFKIQRDLYSSFLIMNVKDNLEEIDKELCFKQFDNFRKLHDKEILKIQSSSINLINSMGI</sequence>
<accession>A0ABU7UY79</accession>
<reference evidence="1 2" key="1">
    <citation type="submission" date="2023-11" db="EMBL/GenBank/DDBJ databases">
        <title>Draft genome sequence of a psychrophilic Clostridium strain from permafrost water brine.</title>
        <authorList>
            <person name="Shcherbakova V.A."/>
            <person name="Trubitsyn V.E."/>
            <person name="Zakharyuk A.G."/>
        </authorList>
    </citation>
    <scope>NUCLEOTIDE SEQUENCE [LARGE SCALE GENOMIC DNA]</scope>
    <source>
        <strain evidence="1 2">14F</strain>
    </source>
</reference>
<proteinExistence type="predicted"/>
<keyword evidence="2" id="KW-1185">Reference proteome</keyword>
<dbReference type="EMBL" id="JAZHFS010000057">
    <property type="protein sequence ID" value="MEF2115385.1"/>
    <property type="molecule type" value="Genomic_DNA"/>
</dbReference>
<protein>
    <submittedName>
        <fullName evidence="1">Transposase</fullName>
    </submittedName>
</protein>